<keyword evidence="1" id="KW-1133">Transmembrane helix</keyword>
<feature type="transmembrane region" description="Helical" evidence="1">
    <location>
        <begin position="21"/>
        <end position="39"/>
    </location>
</feature>
<feature type="transmembrane region" description="Helical" evidence="1">
    <location>
        <begin position="51"/>
        <end position="67"/>
    </location>
</feature>
<proteinExistence type="predicted"/>
<organism evidence="2 3">
    <name type="scientific">Shewanella maritima</name>
    <dbReference type="NCBI Taxonomy" id="2520507"/>
    <lineage>
        <taxon>Bacteria</taxon>
        <taxon>Pseudomonadati</taxon>
        <taxon>Pseudomonadota</taxon>
        <taxon>Gammaproteobacteria</taxon>
        <taxon>Alteromonadales</taxon>
        <taxon>Shewanellaceae</taxon>
        <taxon>Shewanella</taxon>
    </lineage>
</organism>
<keyword evidence="3" id="KW-1185">Reference proteome</keyword>
<dbReference type="EMBL" id="CP036200">
    <property type="protein sequence ID" value="QBF84432.1"/>
    <property type="molecule type" value="Genomic_DNA"/>
</dbReference>
<keyword evidence="1" id="KW-0812">Transmembrane</keyword>
<accession>A0A411PLM4</accession>
<evidence type="ECO:0000313" key="2">
    <source>
        <dbReference type="EMBL" id="QBF84432.1"/>
    </source>
</evidence>
<dbReference type="KEGG" id="smai:EXU30_18490"/>
<gene>
    <name evidence="2" type="ORF">EXU30_18490</name>
</gene>
<dbReference type="RefSeq" id="WP_130602537.1">
    <property type="nucleotide sequence ID" value="NZ_CP036200.1"/>
</dbReference>
<sequence>MSDRSVELAKQSISGTSKYDYFIVGIGAATFSYFAKDYVSPESFGINEGSLVVISLLCLALSVVFGLKKIERYNKFLEKNSKYLDYSEHLAAYKKNAIQGAKQ</sequence>
<dbReference type="Proteomes" id="UP000291106">
    <property type="component" value="Chromosome"/>
</dbReference>
<dbReference type="AlphaFoldDB" id="A0A411PLM4"/>
<protein>
    <submittedName>
        <fullName evidence="2">Uncharacterized protein</fullName>
    </submittedName>
</protein>
<dbReference type="OrthoDB" id="6402151at2"/>
<name>A0A411PLM4_9GAMM</name>
<reference evidence="2 3" key="1">
    <citation type="submission" date="2019-02" db="EMBL/GenBank/DDBJ databases">
        <title>Shewanella sp. D4-2 isolated from Dokdo Island.</title>
        <authorList>
            <person name="Baek K."/>
        </authorList>
    </citation>
    <scope>NUCLEOTIDE SEQUENCE [LARGE SCALE GENOMIC DNA]</scope>
    <source>
        <strain evidence="2 3">D4-2</strain>
    </source>
</reference>
<keyword evidence="1" id="KW-0472">Membrane</keyword>
<evidence type="ECO:0000313" key="3">
    <source>
        <dbReference type="Proteomes" id="UP000291106"/>
    </source>
</evidence>
<evidence type="ECO:0000256" key="1">
    <source>
        <dbReference type="SAM" id="Phobius"/>
    </source>
</evidence>